<evidence type="ECO:0000313" key="2">
    <source>
        <dbReference type="EMBL" id="TFD54012.1"/>
    </source>
</evidence>
<protein>
    <submittedName>
        <fullName evidence="2">Uncharacterized protein</fullName>
    </submittedName>
</protein>
<evidence type="ECO:0000256" key="1">
    <source>
        <dbReference type="SAM" id="MobiDB-lite"/>
    </source>
</evidence>
<feature type="compositionally biased region" description="Basic and acidic residues" evidence="1">
    <location>
        <begin position="143"/>
        <end position="152"/>
    </location>
</feature>
<organism evidence="2 3">
    <name type="scientific">Cryobacterium frigoriphilum</name>
    <dbReference type="NCBI Taxonomy" id="1259150"/>
    <lineage>
        <taxon>Bacteria</taxon>
        <taxon>Bacillati</taxon>
        <taxon>Actinomycetota</taxon>
        <taxon>Actinomycetes</taxon>
        <taxon>Micrococcales</taxon>
        <taxon>Microbacteriaceae</taxon>
        <taxon>Cryobacterium</taxon>
    </lineage>
</organism>
<accession>A0A4R9A835</accession>
<proteinExistence type="predicted"/>
<dbReference type="AlphaFoldDB" id="A0A4R9A835"/>
<evidence type="ECO:0000313" key="3">
    <source>
        <dbReference type="Proteomes" id="UP000297447"/>
    </source>
</evidence>
<dbReference type="EMBL" id="SOHE01000018">
    <property type="protein sequence ID" value="TFD54012.1"/>
    <property type="molecule type" value="Genomic_DNA"/>
</dbReference>
<dbReference type="Proteomes" id="UP000297447">
    <property type="component" value="Unassembled WGS sequence"/>
</dbReference>
<feature type="region of interest" description="Disordered" evidence="1">
    <location>
        <begin position="130"/>
        <end position="152"/>
    </location>
</feature>
<comment type="caution">
    <text evidence="2">The sequence shown here is derived from an EMBL/GenBank/DDBJ whole genome shotgun (WGS) entry which is preliminary data.</text>
</comment>
<dbReference type="OrthoDB" id="3267974at2"/>
<reference evidence="2 3" key="1">
    <citation type="submission" date="2019-03" db="EMBL/GenBank/DDBJ databases">
        <title>Genomics of glacier-inhabiting Cryobacterium strains.</title>
        <authorList>
            <person name="Liu Q."/>
            <person name="Xin Y.-H."/>
        </authorList>
    </citation>
    <scope>NUCLEOTIDE SEQUENCE [LARGE SCALE GENOMIC DNA]</scope>
    <source>
        <strain evidence="2 3">Hh14</strain>
    </source>
</reference>
<sequence length="152" mass="16066">MLRKAQGGNPEHKLLLLRQAATVHIAQSDQRLVMGLSHAPTGPAVSAAEVERRIRFADAALGAAGHQVSDPAVLTIHRRLAAEEISGDDPRALVVFFAQLVDNAGDRAAGPGSVTAVDNSARCQRGISVATASRGAGRRARRGRPERARQQL</sequence>
<name>A0A4R9A835_9MICO</name>
<keyword evidence="3" id="KW-1185">Reference proteome</keyword>
<gene>
    <name evidence="2" type="ORF">E3T55_04820</name>
</gene>